<gene>
    <name evidence="1" type="ordered locus">Plav_1072</name>
</gene>
<dbReference type="EMBL" id="CP000774">
    <property type="protein sequence ID" value="ABS62694.1"/>
    <property type="molecule type" value="Genomic_DNA"/>
</dbReference>
<evidence type="ECO:0000313" key="1">
    <source>
        <dbReference type="EMBL" id="ABS62694.1"/>
    </source>
</evidence>
<proteinExistence type="predicted"/>
<dbReference type="AlphaFoldDB" id="A7HS11"/>
<dbReference type="eggNOG" id="COG5507">
    <property type="taxonomic scope" value="Bacteria"/>
</dbReference>
<dbReference type="RefSeq" id="WP_012109950.1">
    <property type="nucleotide sequence ID" value="NC_009719.1"/>
</dbReference>
<dbReference type="OrthoDB" id="9792392at2"/>
<dbReference type="HOGENOM" id="CLU_136844_0_0_5"/>
<dbReference type="KEGG" id="pla:Plav_1072"/>
<dbReference type="STRING" id="402881.Plav_1072"/>
<dbReference type="SUPFAM" id="SSF54909">
    <property type="entry name" value="Dimeric alpha+beta barrel"/>
    <property type="match status" value="1"/>
</dbReference>
<dbReference type="Gene3D" id="3.30.70.100">
    <property type="match status" value="1"/>
</dbReference>
<dbReference type="InterPro" id="IPR009874">
    <property type="entry name" value="DUF1428"/>
</dbReference>
<dbReference type="InterPro" id="IPR011008">
    <property type="entry name" value="Dimeric_a/b-barrel"/>
</dbReference>
<dbReference type="Proteomes" id="UP000006377">
    <property type="component" value="Chromosome"/>
</dbReference>
<dbReference type="PIRSF" id="PIRSF007028">
    <property type="entry name" value="UCP007028"/>
    <property type="match status" value="1"/>
</dbReference>
<dbReference type="Pfam" id="PF07237">
    <property type="entry name" value="DUF1428"/>
    <property type="match status" value="1"/>
</dbReference>
<evidence type="ECO:0000313" key="2">
    <source>
        <dbReference type="Proteomes" id="UP000006377"/>
    </source>
</evidence>
<keyword evidence="2" id="KW-1185">Reference proteome</keyword>
<reference evidence="1 2" key="1">
    <citation type="journal article" date="2011" name="Stand. Genomic Sci.">
        <title>Complete genome sequence of Parvibaculum lavamentivorans type strain (DS-1(T)).</title>
        <authorList>
            <person name="Schleheck D."/>
            <person name="Weiss M."/>
            <person name="Pitluck S."/>
            <person name="Bruce D."/>
            <person name="Land M.L."/>
            <person name="Han S."/>
            <person name="Saunders E."/>
            <person name="Tapia R."/>
            <person name="Detter C."/>
            <person name="Brettin T."/>
            <person name="Han J."/>
            <person name="Woyke T."/>
            <person name="Goodwin L."/>
            <person name="Pennacchio L."/>
            <person name="Nolan M."/>
            <person name="Cook A.M."/>
            <person name="Kjelleberg S."/>
            <person name="Thomas T."/>
        </authorList>
    </citation>
    <scope>NUCLEOTIDE SEQUENCE [LARGE SCALE GENOMIC DNA]</scope>
    <source>
        <strain evidence="2">DS-1 / DSM 13023 / NCIMB 13966</strain>
    </source>
</reference>
<organism evidence="1 2">
    <name type="scientific">Parvibaculum lavamentivorans (strain DS-1 / DSM 13023 / NCIMB 13966)</name>
    <dbReference type="NCBI Taxonomy" id="402881"/>
    <lineage>
        <taxon>Bacteria</taxon>
        <taxon>Pseudomonadati</taxon>
        <taxon>Pseudomonadota</taxon>
        <taxon>Alphaproteobacteria</taxon>
        <taxon>Hyphomicrobiales</taxon>
        <taxon>Parvibaculaceae</taxon>
        <taxon>Parvibaculum</taxon>
    </lineage>
</organism>
<accession>A7HS11</accession>
<name>A7HS11_PARL1</name>
<evidence type="ECO:0008006" key="3">
    <source>
        <dbReference type="Google" id="ProtNLM"/>
    </source>
</evidence>
<sequence>MAYVDGFVLPVPKKNLDAYKRMARKAGKVWMEHGALDFKECAGDDLNIPGMLSFPKAMKLKPGETVLFSWITYKSRAHRDKVNKKVMADPRLSEGPNAMPFDPKRMMYGGFKTLVDLNPTRTK</sequence>
<protein>
    <recommendedName>
        <fullName evidence="3">RNA signal recognition particle 4.5S RNA</fullName>
    </recommendedName>
</protein>